<dbReference type="STRING" id="910964.GEAM_3054"/>
<reference evidence="11 12" key="1">
    <citation type="submission" date="2014-05" db="EMBL/GenBank/DDBJ databases">
        <title>ATOL: Assembling a taxonomically balanced genome-scale reconstruction of the evolutionary history of the Enterobacteriaceae.</title>
        <authorList>
            <person name="Plunkett G.III."/>
            <person name="Neeno-Eckwall E.C."/>
            <person name="Glasner J.D."/>
            <person name="Perna N.T."/>
        </authorList>
    </citation>
    <scope>NUCLEOTIDE SEQUENCE [LARGE SCALE GENOMIC DNA]</scope>
    <source>
        <strain evidence="11 12">ATCC 33852</strain>
    </source>
</reference>
<gene>
    <name evidence="11" type="primary">lysE</name>
    <name evidence="10" type="synonym">argO</name>
    <name evidence="11" type="ORF">GEAM_3054</name>
</gene>
<dbReference type="GO" id="GO:0005886">
    <property type="term" value="C:plasma membrane"/>
    <property type="evidence" value="ECO:0007669"/>
    <property type="project" value="UniProtKB-SubCell"/>
</dbReference>
<dbReference type="Pfam" id="PF01810">
    <property type="entry name" value="LysE"/>
    <property type="match status" value="1"/>
</dbReference>
<feature type="transmembrane region" description="Helical" evidence="10">
    <location>
        <begin position="6"/>
        <end position="25"/>
    </location>
</feature>
<proteinExistence type="inferred from homology"/>
<evidence type="ECO:0000256" key="7">
    <source>
        <dbReference type="ARBA" id="ARBA00022970"/>
    </source>
</evidence>
<evidence type="ECO:0000313" key="12">
    <source>
        <dbReference type="Proteomes" id="UP000028640"/>
    </source>
</evidence>
<evidence type="ECO:0000256" key="2">
    <source>
        <dbReference type="ARBA" id="ARBA00009043"/>
    </source>
</evidence>
<feature type="transmembrane region" description="Helical" evidence="10">
    <location>
        <begin position="68"/>
        <end position="88"/>
    </location>
</feature>
<evidence type="ECO:0000256" key="3">
    <source>
        <dbReference type="ARBA" id="ARBA00022448"/>
    </source>
</evidence>
<dbReference type="PANTHER" id="PTHR30086:SF20">
    <property type="entry name" value="ARGININE EXPORTER PROTEIN ARGO-RELATED"/>
    <property type="match status" value="1"/>
</dbReference>
<comment type="subcellular location">
    <subcellularLocation>
        <location evidence="1 10">Cell membrane</location>
        <topology evidence="1 10">Multi-pass membrane protein</topology>
    </subcellularLocation>
</comment>
<comment type="function">
    <text evidence="10">Involved in the export of arginine. Important to control the intracellular level of arginine and the correct balance between arginine and lysine.</text>
</comment>
<evidence type="ECO:0000256" key="9">
    <source>
        <dbReference type="ARBA" id="ARBA00023136"/>
    </source>
</evidence>
<dbReference type="eggNOG" id="COG1279">
    <property type="taxonomic scope" value="Bacteria"/>
</dbReference>
<dbReference type="PANTHER" id="PTHR30086">
    <property type="entry name" value="ARGININE EXPORTER PROTEIN ARGO"/>
    <property type="match status" value="1"/>
</dbReference>
<dbReference type="InterPro" id="IPR004777">
    <property type="entry name" value="Lys/arg_exporter"/>
</dbReference>
<evidence type="ECO:0000256" key="6">
    <source>
        <dbReference type="ARBA" id="ARBA00022692"/>
    </source>
</evidence>
<sequence length="205" mass="22151">MLAIFFQGLAMSAAMILPIGPQNAFVMNQGIRKQYHLMIASLCAISDALLICAGIFGGSALLSQSPTILALVSWGGVAFLLWYGWGAFRTAFAKNPELAQAEVAKQSRWKIVVSMLAVTWLNPHVYLDTFVVLGSLGGSLSSDERSWFALGAVMASGIWFFGLALLAAMLSPWLNSGKVQRIINFVVGAIMWGIAVQLARQTLHM</sequence>
<name>A0A085G6A2_EWIA3</name>
<feature type="transmembrane region" description="Helical" evidence="10">
    <location>
        <begin position="109"/>
        <end position="127"/>
    </location>
</feature>
<dbReference type="EMBL" id="JMPJ01000065">
    <property type="protein sequence ID" value="KFC79247.1"/>
    <property type="molecule type" value="Genomic_DNA"/>
</dbReference>
<dbReference type="InterPro" id="IPR023445">
    <property type="entry name" value="Arg_export_ArgO_enterobac"/>
</dbReference>
<evidence type="ECO:0000256" key="1">
    <source>
        <dbReference type="ARBA" id="ARBA00004651"/>
    </source>
</evidence>
<comment type="catalytic activity">
    <reaction evidence="10">
        <text>L-arginine(in) = L-arginine(out)</text>
        <dbReference type="Rhea" id="RHEA:32143"/>
        <dbReference type="ChEBI" id="CHEBI:32682"/>
    </reaction>
</comment>
<protein>
    <recommendedName>
        <fullName evidence="10">Arginine exporter protein ArgO</fullName>
    </recommendedName>
</protein>
<keyword evidence="4 10" id="KW-1003">Cell membrane</keyword>
<dbReference type="NCBIfam" id="TIGR00948">
    <property type="entry name" value="2a75"/>
    <property type="match status" value="1"/>
</dbReference>
<feature type="transmembrane region" description="Helical" evidence="10">
    <location>
        <begin position="147"/>
        <end position="170"/>
    </location>
</feature>
<dbReference type="OrthoDB" id="5638726at2"/>
<evidence type="ECO:0000313" key="11">
    <source>
        <dbReference type="EMBL" id="KFC79247.1"/>
    </source>
</evidence>
<evidence type="ECO:0000256" key="8">
    <source>
        <dbReference type="ARBA" id="ARBA00022989"/>
    </source>
</evidence>
<keyword evidence="9 10" id="KW-0472">Membrane</keyword>
<dbReference type="GO" id="GO:0061459">
    <property type="term" value="F:L-arginine transmembrane transporter activity"/>
    <property type="evidence" value="ECO:0007669"/>
    <property type="project" value="UniProtKB-UniRule"/>
</dbReference>
<comment type="caution">
    <text evidence="11">The sequence shown here is derived from an EMBL/GenBank/DDBJ whole genome shotgun (WGS) entry which is preliminary data.</text>
</comment>
<keyword evidence="7 10" id="KW-0029">Amino-acid transport</keyword>
<keyword evidence="5" id="KW-0997">Cell inner membrane</keyword>
<keyword evidence="6 10" id="KW-0812">Transmembrane</keyword>
<dbReference type="RefSeq" id="WP_034793032.1">
    <property type="nucleotide sequence ID" value="NZ_JMPJ01000065.1"/>
</dbReference>
<dbReference type="GeneID" id="78381614"/>
<dbReference type="HAMAP" id="MF_01901">
    <property type="entry name" value="ArgO"/>
    <property type="match status" value="1"/>
</dbReference>
<keyword evidence="3 10" id="KW-0813">Transport</keyword>
<dbReference type="Proteomes" id="UP000028640">
    <property type="component" value="Unassembled WGS sequence"/>
</dbReference>
<evidence type="ECO:0000256" key="10">
    <source>
        <dbReference type="HAMAP-Rule" id="MF_01901"/>
    </source>
</evidence>
<accession>A0A085G6A2</accession>
<feature type="transmembrane region" description="Helical" evidence="10">
    <location>
        <begin position="182"/>
        <end position="199"/>
    </location>
</feature>
<evidence type="ECO:0000256" key="4">
    <source>
        <dbReference type="ARBA" id="ARBA00022475"/>
    </source>
</evidence>
<dbReference type="NCBIfam" id="NF006801">
    <property type="entry name" value="PRK09304.1"/>
    <property type="match status" value="1"/>
</dbReference>
<dbReference type="AlphaFoldDB" id="A0A085G6A2"/>
<dbReference type="InterPro" id="IPR001123">
    <property type="entry name" value="LeuE-type"/>
</dbReference>
<comment type="similarity">
    <text evidence="2 10">Belongs to the LysE/ArgO transporter (TC 2.A.75) family.</text>
</comment>
<evidence type="ECO:0000256" key="5">
    <source>
        <dbReference type="ARBA" id="ARBA00022519"/>
    </source>
</evidence>
<keyword evidence="12" id="KW-1185">Reference proteome</keyword>
<keyword evidence="8 10" id="KW-1133">Transmembrane helix</keyword>
<organism evidence="11 12">
    <name type="scientific">Ewingella americana (strain ATCC 33852 / DSM 4580 / CCUG 14506 / JCM 5911 / LMG 7869 / NCTC 12157 / CDC 1468-78)</name>
    <dbReference type="NCBI Taxonomy" id="910964"/>
    <lineage>
        <taxon>Bacteria</taxon>
        <taxon>Pseudomonadati</taxon>
        <taxon>Pseudomonadota</taxon>
        <taxon>Gammaproteobacteria</taxon>
        <taxon>Enterobacterales</taxon>
        <taxon>Yersiniaceae</taxon>
        <taxon>Ewingella</taxon>
    </lineage>
</organism>
<feature type="transmembrane region" description="Helical" evidence="10">
    <location>
        <begin position="37"/>
        <end position="62"/>
    </location>
</feature>